<dbReference type="InterPro" id="IPR013325">
    <property type="entry name" value="RNA_pol_sigma_r2"/>
</dbReference>
<dbReference type="InterPro" id="IPR013249">
    <property type="entry name" value="RNA_pol_sigma70_r4_t2"/>
</dbReference>
<dbReference type="SUPFAM" id="SSF88659">
    <property type="entry name" value="Sigma3 and sigma4 domains of RNA polymerase sigma factors"/>
    <property type="match status" value="1"/>
</dbReference>
<dbReference type="InterPro" id="IPR014284">
    <property type="entry name" value="RNA_pol_sigma-70_dom"/>
</dbReference>
<gene>
    <name evidence="8" type="ORF">A3C25_00880</name>
</gene>
<evidence type="ECO:0008006" key="10">
    <source>
        <dbReference type="Google" id="ProtNLM"/>
    </source>
</evidence>
<dbReference type="InterPro" id="IPR007627">
    <property type="entry name" value="RNA_pol_sigma70_r2"/>
</dbReference>
<dbReference type="InterPro" id="IPR013324">
    <property type="entry name" value="RNA_pol_sigma_r3/r4-like"/>
</dbReference>
<dbReference type="Gene3D" id="1.10.1740.10">
    <property type="match status" value="1"/>
</dbReference>
<dbReference type="AlphaFoldDB" id="A0A1F7GY09"/>
<dbReference type="Pfam" id="PF08281">
    <property type="entry name" value="Sigma70_r4_2"/>
    <property type="match status" value="1"/>
</dbReference>
<keyword evidence="4" id="KW-0238">DNA-binding</keyword>
<evidence type="ECO:0000256" key="3">
    <source>
        <dbReference type="ARBA" id="ARBA00023082"/>
    </source>
</evidence>
<comment type="similarity">
    <text evidence="1">Belongs to the sigma-70 factor family. ECF subfamily.</text>
</comment>
<dbReference type="NCBIfam" id="TIGR02937">
    <property type="entry name" value="sigma70-ECF"/>
    <property type="match status" value="1"/>
</dbReference>
<comment type="caution">
    <text evidence="8">The sequence shown here is derived from an EMBL/GenBank/DDBJ whole genome shotgun (WGS) entry which is preliminary data.</text>
</comment>
<evidence type="ECO:0000256" key="1">
    <source>
        <dbReference type="ARBA" id="ARBA00010641"/>
    </source>
</evidence>
<dbReference type="GO" id="GO:0003677">
    <property type="term" value="F:DNA binding"/>
    <property type="evidence" value="ECO:0007669"/>
    <property type="project" value="UniProtKB-KW"/>
</dbReference>
<dbReference type="Gene3D" id="1.10.10.10">
    <property type="entry name" value="Winged helix-like DNA-binding domain superfamily/Winged helix DNA-binding domain"/>
    <property type="match status" value="1"/>
</dbReference>
<dbReference type="PANTHER" id="PTHR43133:SF8">
    <property type="entry name" value="RNA POLYMERASE SIGMA FACTOR HI_1459-RELATED"/>
    <property type="match status" value="1"/>
</dbReference>
<proteinExistence type="inferred from homology"/>
<name>A0A1F7GY09_9BACT</name>
<evidence type="ECO:0000313" key="9">
    <source>
        <dbReference type="Proteomes" id="UP000177913"/>
    </source>
</evidence>
<evidence type="ECO:0000256" key="2">
    <source>
        <dbReference type="ARBA" id="ARBA00023015"/>
    </source>
</evidence>
<protein>
    <recommendedName>
        <fullName evidence="10">RNA polymerase sigma-70 region 2 domain-containing protein</fullName>
    </recommendedName>
</protein>
<organism evidence="8 9">
    <name type="scientific">Candidatus Roizmanbacteria bacterium RIFCSPHIGHO2_02_FULL_38_11</name>
    <dbReference type="NCBI Taxonomy" id="1802039"/>
    <lineage>
        <taxon>Bacteria</taxon>
        <taxon>Candidatus Roizmaniibacteriota</taxon>
    </lineage>
</organism>
<sequence length="184" mass="21969">MLNGEEEKTLVQKIIHKDEKALLTIYRLYKKSIHNFIYRKLKDYHTAEEITQDVFLDFIEALRDFRFQSSIKTFLYSIARNKTIDFIRKKKLKKILFSALPPYFIEGLKTIFIDEELEKKELSKKIKETLEMLPNDYQFVLRLKYMEGEKVNNIAKKLALGFKATESLLFRARKAFIKVFETLP</sequence>
<dbReference type="InterPro" id="IPR039425">
    <property type="entry name" value="RNA_pol_sigma-70-like"/>
</dbReference>
<reference evidence="8 9" key="1">
    <citation type="journal article" date="2016" name="Nat. Commun.">
        <title>Thousands of microbial genomes shed light on interconnected biogeochemical processes in an aquifer system.</title>
        <authorList>
            <person name="Anantharaman K."/>
            <person name="Brown C.T."/>
            <person name="Hug L.A."/>
            <person name="Sharon I."/>
            <person name="Castelle C.J."/>
            <person name="Probst A.J."/>
            <person name="Thomas B.C."/>
            <person name="Singh A."/>
            <person name="Wilkins M.J."/>
            <person name="Karaoz U."/>
            <person name="Brodie E.L."/>
            <person name="Williams K.H."/>
            <person name="Hubbard S.S."/>
            <person name="Banfield J.F."/>
        </authorList>
    </citation>
    <scope>NUCLEOTIDE SEQUENCE [LARGE SCALE GENOMIC DNA]</scope>
</reference>
<evidence type="ECO:0000256" key="5">
    <source>
        <dbReference type="ARBA" id="ARBA00023163"/>
    </source>
</evidence>
<evidence type="ECO:0000256" key="4">
    <source>
        <dbReference type="ARBA" id="ARBA00023125"/>
    </source>
</evidence>
<dbReference type="Pfam" id="PF04542">
    <property type="entry name" value="Sigma70_r2"/>
    <property type="match status" value="1"/>
</dbReference>
<keyword evidence="5" id="KW-0804">Transcription</keyword>
<dbReference type="GO" id="GO:0016987">
    <property type="term" value="F:sigma factor activity"/>
    <property type="evidence" value="ECO:0007669"/>
    <property type="project" value="UniProtKB-KW"/>
</dbReference>
<feature type="domain" description="RNA polymerase sigma factor 70 region 4 type 2" evidence="7">
    <location>
        <begin position="125"/>
        <end position="175"/>
    </location>
</feature>
<dbReference type="Proteomes" id="UP000177913">
    <property type="component" value="Unassembled WGS sequence"/>
</dbReference>
<evidence type="ECO:0000259" key="7">
    <source>
        <dbReference type="Pfam" id="PF08281"/>
    </source>
</evidence>
<dbReference type="SUPFAM" id="SSF88946">
    <property type="entry name" value="Sigma2 domain of RNA polymerase sigma factors"/>
    <property type="match status" value="1"/>
</dbReference>
<keyword evidence="2" id="KW-0805">Transcription regulation</keyword>
<evidence type="ECO:0000313" key="8">
    <source>
        <dbReference type="EMBL" id="OGK23654.1"/>
    </source>
</evidence>
<dbReference type="PANTHER" id="PTHR43133">
    <property type="entry name" value="RNA POLYMERASE ECF-TYPE SIGMA FACTO"/>
    <property type="match status" value="1"/>
</dbReference>
<evidence type="ECO:0000259" key="6">
    <source>
        <dbReference type="Pfam" id="PF04542"/>
    </source>
</evidence>
<dbReference type="GO" id="GO:0006352">
    <property type="term" value="P:DNA-templated transcription initiation"/>
    <property type="evidence" value="ECO:0007669"/>
    <property type="project" value="InterPro"/>
</dbReference>
<feature type="domain" description="RNA polymerase sigma-70 region 2" evidence="6">
    <location>
        <begin position="25"/>
        <end position="91"/>
    </location>
</feature>
<dbReference type="EMBL" id="MFZO01000044">
    <property type="protein sequence ID" value="OGK23654.1"/>
    <property type="molecule type" value="Genomic_DNA"/>
</dbReference>
<keyword evidence="3" id="KW-0731">Sigma factor</keyword>
<dbReference type="InterPro" id="IPR036388">
    <property type="entry name" value="WH-like_DNA-bd_sf"/>
</dbReference>
<accession>A0A1F7GY09</accession>